<dbReference type="EMBL" id="BAABHO010000001">
    <property type="protein sequence ID" value="GAA4772805.1"/>
    <property type="molecule type" value="Genomic_DNA"/>
</dbReference>
<evidence type="ECO:0000313" key="11">
    <source>
        <dbReference type="EMBL" id="GAA4772805.1"/>
    </source>
</evidence>
<dbReference type="InterPro" id="IPR050445">
    <property type="entry name" value="Bact_polysacc_biosynth/exp"/>
</dbReference>
<dbReference type="SUPFAM" id="SSF52540">
    <property type="entry name" value="P-loop containing nucleoside triphosphate hydrolases"/>
    <property type="match status" value="1"/>
</dbReference>
<gene>
    <name evidence="11" type="ORF">GCM10023200_01460</name>
</gene>
<keyword evidence="9" id="KW-0812">Transmembrane</keyword>
<evidence type="ECO:0000256" key="3">
    <source>
        <dbReference type="ARBA" id="ARBA00022679"/>
    </source>
</evidence>
<comment type="catalytic activity">
    <reaction evidence="8">
        <text>L-tyrosyl-[protein] + ATP = O-phospho-L-tyrosyl-[protein] + ADP + H(+)</text>
        <dbReference type="Rhea" id="RHEA:10596"/>
        <dbReference type="Rhea" id="RHEA-COMP:10136"/>
        <dbReference type="Rhea" id="RHEA-COMP:20101"/>
        <dbReference type="ChEBI" id="CHEBI:15378"/>
        <dbReference type="ChEBI" id="CHEBI:30616"/>
        <dbReference type="ChEBI" id="CHEBI:46858"/>
        <dbReference type="ChEBI" id="CHEBI:61978"/>
        <dbReference type="ChEBI" id="CHEBI:456216"/>
        <dbReference type="EC" id="2.7.10.2"/>
    </reaction>
</comment>
<dbReference type="InterPro" id="IPR025669">
    <property type="entry name" value="AAA_dom"/>
</dbReference>
<reference evidence="12" key="1">
    <citation type="journal article" date="2019" name="Int. J. Syst. Evol. Microbiol.">
        <title>The Global Catalogue of Microorganisms (GCM) 10K type strain sequencing project: providing services to taxonomists for standard genome sequencing and annotation.</title>
        <authorList>
            <consortium name="The Broad Institute Genomics Platform"/>
            <consortium name="The Broad Institute Genome Sequencing Center for Infectious Disease"/>
            <person name="Wu L."/>
            <person name="Ma J."/>
        </authorList>
    </citation>
    <scope>NUCLEOTIDE SEQUENCE [LARGE SCALE GENOMIC DNA]</scope>
    <source>
        <strain evidence="12">JCM 17979</strain>
    </source>
</reference>
<comment type="similarity">
    <text evidence="1">Belongs to the CpsD/CapB family.</text>
</comment>
<evidence type="ECO:0000256" key="6">
    <source>
        <dbReference type="ARBA" id="ARBA00022840"/>
    </source>
</evidence>
<keyword evidence="6" id="KW-0067">ATP-binding</keyword>
<dbReference type="Proteomes" id="UP001500928">
    <property type="component" value="Unassembled WGS sequence"/>
</dbReference>
<proteinExistence type="inferred from homology"/>
<keyword evidence="12" id="KW-1185">Reference proteome</keyword>
<evidence type="ECO:0000256" key="1">
    <source>
        <dbReference type="ARBA" id="ARBA00007316"/>
    </source>
</evidence>
<evidence type="ECO:0000256" key="9">
    <source>
        <dbReference type="SAM" id="Phobius"/>
    </source>
</evidence>
<evidence type="ECO:0000256" key="4">
    <source>
        <dbReference type="ARBA" id="ARBA00022741"/>
    </source>
</evidence>
<evidence type="ECO:0000259" key="10">
    <source>
        <dbReference type="Pfam" id="PF13614"/>
    </source>
</evidence>
<comment type="caution">
    <text evidence="11">The sequence shown here is derived from an EMBL/GenBank/DDBJ whole genome shotgun (WGS) entry which is preliminary data.</text>
</comment>
<keyword evidence="4" id="KW-0547">Nucleotide-binding</keyword>
<keyword evidence="9" id="KW-1133">Transmembrane helix</keyword>
<dbReference type="Gene3D" id="3.40.50.300">
    <property type="entry name" value="P-loop containing nucleotide triphosphate hydrolases"/>
    <property type="match status" value="1"/>
</dbReference>
<dbReference type="InterPro" id="IPR027417">
    <property type="entry name" value="P-loop_NTPase"/>
</dbReference>
<evidence type="ECO:0000256" key="2">
    <source>
        <dbReference type="ARBA" id="ARBA00011903"/>
    </source>
</evidence>
<keyword evidence="7" id="KW-0829">Tyrosine-protein kinase</keyword>
<protein>
    <recommendedName>
        <fullName evidence="2">non-specific protein-tyrosine kinase</fullName>
        <ecNumber evidence="2">2.7.10.2</ecNumber>
    </recommendedName>
</protein>
<evidence type="ECO:0000313" key="12">
    <source>
        <dbReference type="Proteomes" id="UP001500928"/>
    </source>
</evidence>
<name>A0ABP9A4G7_9PSEU</name>
<dbReference type="CDD" id="cd05387">
    <property type="entry name" value="BY-kinase"/>
    <property type="match status" value="1"/>
</dbReference>
<feature type="transmembrane region" description="Helical" evidence="9">
    <location>
        <begin position="12"/>
        <end position="35"/>
    </location>
</feature>
<sequence>MTIRDHVALLRAAVWTVLAGVGLGVVIAVAVTALVPPVYDSTATFYVSANRGAEATGTYDGARLAEEKVASYTQLLTGPVVAAEASRELGGTPTPEQIQDVVTAEPTKETVVVSMRVTAGSADGAVRLANAVAGSFIRLVTTLDTPPGAAGPAVTTEMVLPPTVPDGPVSPKLKLNLPIGVLLGALLGYGVAVLRRARDTSVATTAELEDLVDGPVLGVVPADPTTATRPVVLPWQGAAGPRVEAYRQLRGALEVAADEAGGGGRRLLVLTGTGPAAGTTTLALNLAVALAAAGRRVLYVDADLRRAGGSELLLTSLDRDPGPGLAGVVRGDVDADDAIRPWPAAGIDVLVGGHLPERPSELLASRLTGPVLAGLRERYDHVLVDAPPMPAAVDAAGLAAHADGVVLLARAGVATRPDLEAVRGILRAGAIPLVGAVLTRAAVPARREPAAV</sequence>
<dbReference type="PANTHER" id="PTHR32309:SF13">
    <property type="entry name" value="FERRIC ENTEROBACTIN TRANSPORT PROTEIN FEPE"/>
    <property type="match status" value="1"/>
</dbReference>
<keyword evidence="5" id="KW-0418">Kinase</keyword>
<keyword evidence="9" id="KW-0472">Membrane</keyword>
<feature type="domain" description="AAA" evidence="10">
    <location>
        <begin position="278"/>
        <end position="406"/>
    </location>
</feature>
<dbReference type="InterPro" id="IPR005702">
    <property type="entry name" value="Wzc-like_C"/>
</dbReference>
<keyword evidence="3" id="KW-0808">Transferase</keyword>
<dbReference type="EC" id="2.7.10.2" evidence="2"/>
<accession>A0ABP9A4G7</accession>
<dbReference type="RefSeq" id="WP_345410295.1">
    <property type="nucleotide sequence ID" value="NZ_BAABHO010000001.1"/>
</dbReference>
<dbReference type="PANTHER" id="PTHR32309">
    <property type="entry name" value="TYROSINE-PROTEIN KINASE"/>
    <property type="match status" value="1"/>
</dbReference>
<evidence type="ECO:0000256" key="8">
    <source>
        <dbReference type="ARBA" id="ARBA00051245"/>
    </source>
</evidence>
<organism evidence="11 12">
    <name type="scientific">Actinomycetospora chlora</name>
    <dbReference type="NCBI Taxonomy" id="663608"/>
    <lineage>
        <taxon>Bacteria</taxon>
        <taxon>Bacillati</taxon>
        <taxon>Actinomycetota</taxon>
        <taxon>Actinomycetes</taxon>
        <taxon>Pseudonocardiales</taxon>
        <taxon>Pseudonocardiaceae</taxon>
        <taxon>Actinomycetospora</taxon>
    </lineage>
</organism>
<evidence type="ECO:0000256" key="5">
    <source>
        <dbReference type="ARBA" id="ARBA00022777"/>
    </source>
</evidence>
<dbReference type="Pfam" id="PF13614">
    <property type="entry name" value="AAA_31"/>
    <property type="match status" value="1"/>
</dbReference>
<evidence type="ECO:0000256" key="7">
    <source>
        <dbReference type="ARBA" id="ARBA00023137"/>
    </source>
</evidence>